<evidence type="ECO:0000313" key="2">
    <source>
        <dbReference type="EMBL" id="KAF8431900.1"/>
    </source>
</evidence>
<reference evidence="2" key="1">
    <citation type="submission" date="2019-10" db="EMBL/GenBank/DDBJ databases">
        <authorList>
            <consortium name="DOE Joint Genome Institute"/>
            <person name="Kuo A."/>
            <person name="Miyauchi S."/>
            <person name="Kiss E."/>
            <person name="Drula E."/>
            <person name="Kohler A."/>
            <person name="Sanchez-Garcia M."/>
            <person name="Andreopoulos B."/>
            <person name="Barry K.W."/>
            <person name="Bonito G."/>
            <person name="Buee M."/>
            <person name="Carver A."/>
            <person name="Chen C."/>
            <person name="Cichocki N."/>
            <person name="Clum A."/>
            <person name="Culley D."/>
            <person name="Crous P.W."/>
            <person name="Fauchery L."/>
            <person name="Girlanda M."/>
            <person name="Hayes R."/>
            <person name="Keri Z."/>
            <person name="LaButti K."/>
            <person name="Lipzen A."/>
            <person name="Lombard V."/>
            <person name="Magnuson J."/>
            <person name="Maillard F."/>
            <person name="Morin E."/>
            <person name="Murat C."/>
            <person name="Nolan M."/>
            <person name="Ohm R."/>
            <person name="Pangilinan J."/>
            <person name="Pereira M."/>
            <person name="Perotto S."/>
            <person name="Peter M."/>
            <person name="Riley R."/>
            <person name="Sitrit Y."/>
            <person name="Stielow B."/>
            <person name="Szollosi G."/>
            <person name="Zifcakova L."/>
            <person name="Stursova M."/>
            <person name="Spatafora J.W."/>
            <person name="Tedersoo L."/>
            <person name="Vaario L.-M."/>
            <person name="Yamada A."/>
            <person name="Yan M."/>
            <person name="Wang P."/>
            <person name="Xu J."/>
            <person name="Bruns T."/>
            <person name="Baldrian P."/>
            <person name="Vilgalys R."/>
            <person name="Henrissat B."/>
            <person name="Grigoriev I.V."/>
            <person name="Hibbett D."/>
            <person name="Nagy L.G."/>
            <person name="Martin F.M."/>
        </authorList>
    </citation>
    <scope>NUCLEOTIDE SEQUENCE</scope>
    <source>
        <strain evidence="2">BED1</strain>
    </source>
</reference>
<proteinExistence type="predicted"/>
<comment type="caution">
    <text evidence="2">The sequence shown here is derived from an EMBL/GenBank/DDBJ whole genome shotgun (WGS) entry which is preliminary data.</text>
</comment>
<sequence>MPTWRRFRVTVEASGGFLNMMRTSEELPRHNSTSTTWKNIMEASIVFSAVQSKQPQSADCALERNDHTVIMALRCLVTFFPNVQSKGSLSQEQQEEGKKRPRDQPEDGLLPRVPQWTWMETKNGYYEYEIHFSTQSAMVANDRIGILATVVALGLKRLPAIVHHSGLEWRTENKRTSVHERRCH</sequence>
<evidence type="ECO:0000313" key="3">
    <source>
        <dbReference type="Proteomes" id="UP001194468"/>
    </source>
</evidence>
<feature type="compositionally biased region" description="Basic and acidic residues" evidence="1">
    <location>
        <begin position="95"/>
        <end position="105"/>
    </location>
</feature>
<organism evidence="2 3">
    <name type="scientific">Boletus edulis BED1</name>
    <dbReference type="NCBI Taxonomy" id="1328754"/>
    <lineage>
        <taxon>Eukaryota</taxon>
        <taxon>Fungi</taxon>
        <taxon>Dikarya</taxon>
        <taxon>Basidiomycota</taxon>
        <taxon>Agaricomycotina</taxon>
        <taxon>Agaricomycetes</taxon>
        <taxon>Agaricomycetidae</taxon>
        <taxon>Boletales</taxon>
        <taxon>Boletineae</taxon>
        <taxon>Boletaceae</taxon>
        <taxon>Boletoideae</taxon>
        <taxon>Boletus</taxon>
    </lineage>
</organism>
<gene>
    <name evidence="2" type="ORF">L210DRAFT_3633504</name>
</gene>
<dbReference type="EMBL" id="WHUW01000045">
    <property type="protein sequence ID" value="KAF8431900.1"/>
    <property type="molecule type" value="Genomic_DNA"/>
</dbReference>
<protein>
    <submittedName>
        <fullName evidence="2">Uncharacterized protein</fullName>
    </submittedName>
</protein>
<feature type="region of interest" description="Disordered" evidence="1">
    <location>
        <begin position="87"/>
        <end position="111"/>
    </location>
</feature>
<dbReference type="AlphaFoldDB" id="A0AAD4BII9"/>
<keyword evidence="3" id="KW-1185">Reference proteome</keyword>
<dbReference type="Proteomes" id="UP001194468">
    <property type="component" value="Unassembled WGS sequence"/>
</dbReference>
<name>A0AAD4BII9_BOLED</name>
<reference evidence="2" key="2">
    <citation type="journal article" date="2020" name="Nat. Commun.">
        <title>Large-scale genome sequencing of mycorrhizal fungi provides insights into the early evolution of symbiotic traits.</title>
        <authorList>
            <person name="Miyauchi S."/>
            <person name="Kiss E."/>
            <person name="Kuo A."/>
            <person name="Drula E."/>
            <person name="Kohler A."/>
            <person name="Sanchez-Garcia M."/>
            <person name="Morin E."/>
            <person name="Andreopoulos B."/>
            <person name="Barry K.W."/>
            <person name="Bonito G."/>
            <person name="Buee M."/>
            <person name="Carver A."/>
            <person name="Chen C."/>
            <person name="Cichocki N."/>
            <person name="Clum A."/>
            <person name="Culley D."/>
            <person name="Crous P.W."/>
            <person name="Fauchery L."/>
            <person name="Girlanda M."/>
            <person name="Hayes R.D."/>
            <person name="Keri Z."/>
            <person name="LaButti K."/>
            <person name="Lipzen A."/>
            <person name="Lombard V."/>
            <person name="Magnuson J."/>
            <person name="Maillard F."/>
            <person name="Murat C."/>
            <person name="Nolan M."/>
            <person name="Ohm R.A."/>
            <person name="Pangilinan J."/>
            <person name="Pereira M.F."/>
            <person name="Perotto S."/>
            <person name="Peter M."/>
            <person name="Pfister S."/>
            <person name="Riley R."/>
            <person name="Sitrit Y."/>
            <person name="Stielow J.B."/>
            <person name="Szollosi G."/>
            <person name="Zifcakova L."/>
            <person name="Stursova M."/>
            <person name="Spatafora J.W."/>
            <person name="Tedersoo L."/>
            <person name="Vaario L.M."/>
            <person name="Yamada A."/>
            <person name="Yan M."/>
            <person name="Wang P."/>
            <person name="Xu J."/>
            <person name="Bruns T."/>
            <person name="Baldrian P."/>
            <person name="Vilgalys R."/>
            <person name="Dunand C."/>
            <person name="Henrissat B."/>
            <person name="Grigoriev I.V."/>
            <person name="Hibbett D."/>
            <person name="Nagy L.G."/>
            <person name="Martin F.M."/>
        </authorList>
    </citation>
    <scope>NUCLEOTIDE SEQUENCE</scope>
    <source>
        <strain evidence="2">BED1</strain>
    </source>
</reference>
<evidence type="ECO:0000256" key="1">
    <source>
        <dbReference type="SAM" id="MobiDB-lite"/>
    </source>
</evidence>
<accession>A0AAD4BII9</accession>